<reference evidence="1" key="1">
    <citation type="journal article" date="2015" name="Nature">
        <title>Complex archaea that bridge the gap between prokaryotes and eukaryotes.</title>
        <authorList>
            <person name="Spang A."/>
            <person name="Saw J.H."/>
            <person name="Jorgensen S.L."/>
            <person name="Zaremba-Niedzwiedzka K."/>
            <person name="Martijn J."/>
            <person name="Lind A.E."/>
            <person name="van Eijk R."/>
            <person name="Schleper C."/>
            <person name="Guy L."/>
            <person name="Ettema T.J."/>
        </authorList>
    </citation>
    <scope>NUCLEOTIDE SEQUENCE</scope>
</reference>
<proteinExistence type="predicted"/>
<dbReference type="EMBL" id="LAZR01000113">
    <property type="protein sequence ID" value="KKN90140.1"/>
    <property type="molecule type" value="Genomic_DNA"/>
</dbReference>
<evidence type="ECO:0000313" key="1">
    <source>
        <dbReference type="EMBL" id="KKN90140.1"/>
    </source>
</evidence>
<protein>
    <recommendedName>
        <fullName evidence="2">NusG-like N-terminal domain-containing protein</fullName>
    </recommendedName>
</protein>
<dbReference type="AlphaFoldDB" id="A0A0F9UAB6"/>
<sequence>MTPSEDTDDWYVVKLWEPLHFIRLEVQLDIVREGRLEEYEKEFGGCTIIKIFDNHKAAADFLRLYNAF</sequence>
<comment type="caution">
    <text evidence="1">The sequence shown here is derived from an EMBL/GenBank/DDBJ whole genome shotgun (WGS) entry which is preliminary data.</text>
</comment>
<name>A0A0F9UAB6_9ZZZZ</name>
<organism evidence="1">
    <name type="scientific">marine sediment metagenome</name>
    <dbReference type="NCBI Taxonomy" id="412755"/>
    <lineage>
        <taxon>unclassified sequences</taxon>
        <taxon>metagenomes</taxon>
        <taxon>ecological metagenomes</taxon>
    </lineage>
</organism>
<evidence type="ECO:0008006" key="2">
    <source>
        <dbReference type="Google" id="ProtNLM"/>
    </source>
</evidence>
<accession>A0A0F9UAB6</accession>
<gene>
    <name evidence="1" type="ORF">LCGC14_0232560</name>
</gene>